<organism evidence="1 2">
    <name type="scientific">Rhizophagus clarus</name>
    <dbReference type="NCBI Taxonomy" id="94130"/>
    <lineage>
        <taxon>Eukaryota</taxon>
        <taxon>Fungi</taxon>
        <taxon>Fungi incertae sedis</taxon>
        <taxon>Mucoromycota</taxon>
        <taxon>Glomeromycotina</taxon>
        <taxon>Glomeromycetes</taxon>
        <taxon>Glomerales</taxon>
        <taxon>Glomeraceae</taxon>
        <taxon>Rhizophagus</taxon>
    </lineage>
</organism>
<sequence>MISLITASEEGQAHNLILSAFNKSGHNTIEEGTHGIRIKIMNMNLEYNGHTEKVRIKGSKELVEVMLHFISFHNLISTRVFVSPWRLTNPETIEKGNHALGKLDTVFSRIENLGTLFIEETVLNINNLRKLGLK</sequence>
<dbReference type="Proteomes" id="UP000615446">
    <property type="component" value="Unassembled WGS sequence"/>
</dbReference>
<reference evidence="1" key="1">
    <citation type="submission" date="2019-10" db="EMBL/GenBank/DDBJ databases">
        <title>Conservation and host-specific expression of non-tandemly repeated heterogenous ribosome RNA gene in arbuscular mycorrhizal fungi.</title>
        <authorList>
            <person name="Maeda T."/>
            <person name="Kobayashi Y."/>
            <person name="Nakagawa T."/>
            <person name="Ezawa T."/>
            <person name="Yamaguchi K."/>
            <person name="Bino T."/>
            <person name="Nishimoto Y."/>
            <person name="Shigenobu S."/>
            <person name="Kawaguchi M."/>
        </authorList>
    </citation>
    <scope>NUCLEOTIDE SEQUENCE</scope>
    <source>
        <strain evidence="1">HR1</strain>
    </source>
</reference>
<gene>
    <name evidence="1" type="ORF">RCL2_003112600</name>
</gene>
<proteinExistence type="predicted"/>
<evidence type="ECO:0000313" key="1">
    <source>
        <dbReference type="EMBL" id="GET04833.1"/>
    </source>
</evidence>
<dbReference type="AlphaFoldDB" id="A0A8H3MCF6"/>
<evidence type="ECO:0000313" key="2">
    <source>
        <dbReference type="Proteomes" id="UP000615446"/>
    </source>
</evidence>
<name>A0A8H3MCF6_9GLOM</name>
<dbReference type="EMBL" id="BLAL01000357">
    <property type="protein sequence ID" value="GET04833.1"/>
    <property type="molecule type" value="Genomic_DNA"/>
</dbReference>
<accession>A0A8H3MCF6</accession>
<comment type="caution">
    <text evidence="1">The sequence shown here is derived from an EMBL/GenBank/DDBJ whole genome shotgun (WGS) entry which is preliminary data.</text>
</comment>
<protein>
    <submittedName>
        <fullName evidence="1">Uncharacterized protein</fullName>
    </submittedName>
</protein>